<gene>
    <name evidence="3" type="ORF">LRS13_13995</name>
</gene>
<dbReference type="InterPro" id="IPR024705">
    <property type="entry name" value="Ssp411"/>
</dbReference>
<dbReference type="SUPFAM" id="SSF52833">
    <property type="entry name" value="Thioredoxin-like"/>
    <property type="match status" value="1"/>
</dbReference>
<accession>A0ABY5PBL5</accession>
<dbReference type="PANTHER" id="PTHR42899">
    <property type="entry name" value="SPERMATOGENESIS-ASSOCIATED PROTEIN 20"/>
    <property type="match status" value="1"/>
</dbReference>
<evidence type="ECO:0000313" key="4">
    <source>
        <dbReference type="Proteomes" id="UP001058860"/>
    </source>
</evidence>
<evidence type="ECO:0000256" key="1">
    <source>
        <dbReference type="SAM" id="MobiDB-lite"/>
    </source>
</evidence>
<dbReference type="Gene3D" id="3.40.30.10">
    <property type="entry name" value="Glutaredoxin"/>
    <property type="match status" value="1"/>
</dbReference>
<dbReference type="RefSeq" id="WP_353862380.1">
    <property type="nucleotide sequence ID" value="NZ_CP088295.1"/>
</dbReference>
<protein>
    <submittedName>
        <fullName evidence="3">Thioredoxin domain-containing protein</fullName>
    </submittedName>
</protein>
<reference evidence="4" key="1">
    <citation type="submission" date="2021-11" db="EMBL/GenBank/DDBJ databases">
        <title>Cultivation dependent microbiological survey of springs from the worlds oldest radium mine currently devoted to the extraction of radon-saturated water.</title>
        <authorList>
            <person name="Kapinusova G."/>
            <person name="Smrhova T."/>
            <person name="Strejcek M."/>
            <person name="Suman J."/>
            <person name="Jani K."/>
            <person name="Pajer P."/>
            <person name="Uhlik O."/>
        </authorList>
    </citation>
    <scope>NUCLEOTIDE SEQUENCE [LARGE SCALE GENOMIC DNA]</scope>
    <source>
        <strain evidence="4">J379</strain>
    </source>
</reference>
<evidence type="ECO:0000313" key="3">
    <source>
        <dbReference type="EMBL" id="UUY01835.1"/>
    </source>
</evidence>
<dbReference type="InterPro" id="IPR036249">
    <property type="entry name" value="Thioredoxin-like_sf"/>
</dbReference>
<proteinExistence type="predicted"/>
<keyword evidence="4" id="KW-1185">Reference proteome</keyword>
<dbReference type="InterPro" id="IPR004879">
    <property type="entry name" value="Ssp411-like_TRX"/>
</dbReference>
<evidence type="ECO:0000259" key="2">
    <source>
        <dbReference type="Pfam" id="PF03190"/>
    </source>
</evidence>
<feature type="domain" description="Spermatogenesis-associated protein 20-like TRX" evidence="2">
    <location>
        <begin position="3"/>
        <end position="127"/>
    </location>
</feature>
<organism evidence="3 4">
    <name type="scientific">Svornostia abyssi</name>
    <dbReference type="NCBI Taxonomy" id="2898438"/>
    <lineage>
        <taxon>Bacteria</taxon>
        <taxon>Bacillati</taxon>
        <taxon>Actinomycetota</taxon>
        <taxon>Thermoleophilia</taxon>
        <taxon>Solirubrobacterales</taxon>
        <taxon>Baekduiaceae</taxon>
        <taxon>Svornostia</taxon>
    </lineage>
</organism>
<dbReference type="Pfam" id="PF03190">
    <property type="entry name" value="Thioredox_DsbH"/>
    <property type="match status" value="1"/>
</dbReference>
<dbReference type="Proteomes" id="UP001058860">
    <property type="component" value="Chromosome"/>
</dbReference>
<dbReference type="PANTHER" id="PTHR42899:SF1">
    <property type="entry name" value="SPERMATOGENESIS-ASSOCIATED PROTEIN 20"/>
    <property type="match status" value="1"/>
</dbReference>
<name>A0ABY5PBL5_9ACTN</name>
<dbReference type="CDD" id="cd02955">
    <property type="entry name" value="SSP411"/>
    <property type="match status" value="1"/>
</dbReference>
<sequence length="156" mass="17266">MPNALAHETSPYLLQHRDNPVDWLPWGEEALRRARELDRPILVSIGYSACHWCHVMERECFEDPAIAAVMNEHLVCVKVDREERPDVDAIYMDALQAMTGHGGWPLNMFLTPDQVPFFGGDVLPPAAGARDGGVARRGAGGRRGLARSTGRDRGHA</sequence>
<dbReference type="EMBL" id="CP088295">
    <property type="protein sequence ID" value="UUY01835.1"/>
    <property type="molecule type" value="Genomic_DNA"/>
</dbReference>
<feature type="region of interest" description="Disordered" evidence="1">
    <location>
        <begin position="129"/>
        <end position="156"/>
    </location>
</feature>